<dbReference type="InParanoid" id="C4JQM0"/>
<dbReference type="PANTHER" id="PTHR42085">
    <property type="entry name" value="F-BOX DOMAIN-CONTAINING PROTEIN"/>
    <property type="match status" value="1"/>
</dbReference>
<feature type="region of interest" description="Disordered" evidence="1">
    <location>
        <begin position="331"/>
        <end position="357"/>
    </location>
</feature>
<dbReference type="InterPro" id="IPR038883">
    <property type="entry name" value="AN11006-like"/>
</dbReference>
<dbReference type="Proteomes" id="UP000002058">
    <property type="component" value="Unassembled WGS sequence"/>
</dbReference>
<dbReference type="OMA" id="YPRVRDH"/>
<evidence type="ECO:0000313" key="4">
    <source>
        <dbReference type="Proteomes" id="UP000002058"/>
    </source>
</evidence>
<organism evidence="3 4">
    <name type="scientific">Uncinocarpus reesii (strain UAMH 1704)</name>
    <dbReference type="NCBI Taxonomy" id="336963"/>
    <lineage>
        <taxon>Eukaryota</taxon>
        <taxon>Fungi</taxon>
        <taxon>Dikarya</taxon>
        <taxon>Ascomycota</taxon>
        <taxon>Pezizomycotina</taxon>
        <taxon>Eurotiomycetes</taxon>
        <taxon>Eurotiomycetidae</taxon>
        <taxon>Onygenales</taxon>
        <taxon>Onygenaceae</taxon>
        <taxon>Uncinocarpus</taxon>
    </lineage>
</organism>
<dbReference type="OrthoDB" id="62952at2759"/>
<gene>
    <name evidence="3" type="ORF">UREG_03365</name>
</gene>
<feature type="region of interest" description="Disordered" evidence="1">
    <location>
        <begin position="1"/>
        <end position="20"/>
    </location>
</feature>
<feature type="region of interest" description="Disordered" evidence="1">
    <location>
        <begin position="391"/>
        <end position="420"/>
    </location>
</feature>
<dbReference type="VEuPathDB" id="FungiDB:UREG_03365"/>
<dbReference type="AlphaFoldDB" id="C4JQM0"/>
<dbReference type="Pfam" id="PF24864">
    <property type="entry name" value="DUF7730"/>
    <property type="match status" value="1"/>
</dbReference>
<dbReference type="HOGENOM" id="CLU_654162_0_0_1"/>
<dbReference type="EMBL" id="CH476616">
    <property type="protein sequence ID" value="EEP78519.1"/>
    <property type="molecule type" value="Genomic_DNA"/>
</dbReference>
<evidence type="ECO:0000313" key="3">
    <source>
        <dbReference type="EMBL" id="EEP78519.1"/>
    </source>
</evidence>
<reference evidence="4" key="1">
    <citation type="journal article" date="2009" name="Genome Res.">
        <title>Comparative genomic analyses of the human fungal pathogens Coccidioides and their relatives.</title>
        <authorList>
            <person name="Sharpton T.J."/>
            <person name="Stajich J.E."/>
            <person name="Rounsley S.D."/>
            <person name="Gardner M.J."/>
            <person name="Wortman J.R."/>
            <person name="Jordar V.S."/>
            <person name="Maiti R."/>
            <person name="Kodira C.D."/>
            <person name="Neafsey D.E."/>
            <person name="Zeng Q."/>
            <person name="Hung C.-Y."/>
            <person name="McMahan C."/>
            <person name="Muszewska A."/>
            <person name="Grynberg M."/>
            <person name="Mandel M.A."/>
            <person name="Kellner E.M."/>
            <person name="Barker B.M."/>
            <person name="Galgiani J.N."/>
            <person name="Orbach M.J."/>
            <person name="Kirkland T.N."/>
            <person name="Cole G.T."/>
            <person name="Henn M.R."/>
            <person name="Birren B.W."/>
            <person name="Taylor J.W."/>
        </authorList>
    </citation>
    <scope>NUCLEOTIDE SEQUENCE [LARGE SCALE GENOMIC DNA]</scope>
    <source>
        <strain evidence="4">UAMH 1704</strain>
    </source>
</reference>
<feature type="domain" description="DUF7730" evidence="2">
    <location>
        <begin position="60"/>
        <end position="146"/>
    </location>
</feature>
<name>C4JQM0_UNCRE</name>
<protein>
    <recommendedName>
        <fullName evidence="2">DUF7730 domain-containing protein</fullName>
    </recommendedName>
</protein>
<dbReference type="KEGG" id="ure:UREG_03365"/>
<dbReference type="PANTHER" id="PTHR42085:SF2">
    <property type="entry name" value="F-BOX DOMAIN-CONTAINING PROTEIN"/>
    <property type="match status" value="1"/>
</dbReference>
<proteinExistence type="predicted"/>
<dbReference type="RefSeq" id="XP_002543848.1">
    <property type="nucleotide sequence ID" value="XM_002543802.1"/>
</dbReference>
<keyword evidence="4" id="KW-1185">Reference proteome</keyword>
<feature type="compositionally biased region" description="Basic and acidic residues" evidence="1">
    <location>
        <begin position="335"/>
        <end position="346"/>
    </location>
</feature>
<sequence length="420" mass="48100">MTPFSHVDTGEPVETPVHSQQPHFFNLPLSLRKKIYHFTLVPGRVFIKPFVPTRYKPGNNAQKKYDAPNLVILRVCKQIYEEAIVEFYRENTFSIVTPDLLLYAIQRYPRLSENIRYIRSVEVIFDICDFRYLTSVFSTQLAMMEQVITRQDNFSAVRPMAKQISALRARLVGAEDHTVGMNLNNIECDERNTGEDDDINHQRYQDKEQARQVRRDEAQLQVQAQIRALSSGYTTNTAFSITHNTEHETDMKMLNDILWGRTLSFIRQYLGLAHISLDFKHCVCAAGCCRLADQVMKWGATKHFRFGLPSYLSISGATEDERGEIVAQMLSAEDNGNKPKEGRQGKDGCGVGVDNRHDTKKELERAAGRVVQLEMAREIEKAMKKQILGLLKGREKKKDRNNNKKALDNASQKTRLDGKK</sequence>
<dbReference type="GeneID" id="8440204"/>
<evidence type="ECO:0000259" key="2">
    <source>
        <dbReference type="Pfam" id="PF24864"/>
    </source>
</evidence>
<feature type="compositionally biased region" description="Basic and acidic residues" evidence="1">
    <location>
        <begin position="392"/>
        <end position="407"/>
    </location>
</feature>
<dbReference type="eggNOG" id="ENOG502RKFD">
    <property type="taxonomic scope" value="Eukaryota"/>
</dbReference>
<dbReference type="InterPro" id="IPR056632">
    <property type="entry name" value="DUF7730"/>
</dbReference>
<accession>C4JQM0</accession>
<evidence type="ECO:0000256" key="1">
    <source>
        <dbReference type="SAM" id="MobiDB-lite"/>
    </source>
</evidence>